<name>A0A915IBH4_ROMCU</name>
<dbReference type="InterPro" id="IPR016186">
    <property type="entry name" value="C-type_lectin-like/link_sf"/>
</dbReference>
<proteinExistence type="predicted"/>
<evidence type="ECO:0000313" key="3">
    <source>
        <dbReference type="WBParaSite" id="nRc.2.0.1.t10606-RA"/>
    </source>
</evidence>
<reference evidence="3" key="1">
    <citation type="submission" date="2022-11" db="UniProtKB">
        <authorList>
            <consortium name="WormBaseParasite"/>
        </authorList>
    </citation>
    <scope>IDENTIFICATION</scope>
</reference>
<evidence type="ECO:0000259" key="1">
    <source>
        <dbReference type="PROSITE" id="PS50041"/>
    </source>
</evidence>
<dbReference type="SUPFAM" id="SSF56436">
    <property type="entry name" value="C-type lectin-like"/>
    <property type="match status" value="1"/>
</dbReference>
<dbReference type="WBParaSite" id="nRc.2.0.1.t10606-RA">
    <property type="protein sequence ID" value="nRc.2.0.1.t10606-RA"/>
    <property type="gene ID" value="nRc.2.0.1.g10606"/>
</dbReference>
<dbReference type="InterPro" id="IPR016187">
    <property type="entry name" value="CTDL_fold"/>
</dbReference>
<sequence length="89" mass="10043">MSLFINSSMSSLLLGMTGKGIFIGAFKDSMDGIYKWYDYYPLESWGWKPGMPTGLNDCVCYFISDKYLSNCNCGQQKFYACQNVNASEP</sequence>
<dbReference type="InterPro" id="IPR001304">
    <property type="entry name" value="C-type_lectin-like"/>
</dbReference>
<accession>A0A915IBH4</accession>
<dbReference type="Gene3D" id="3.10.100.10">
    <property type="entry name" value="Mannose-Binding Protein A, subunit A"/>
    <property type="match status" value="1"/>
</dbReference>
<keyword evidence="2" id="KW-1185">Reference proteome</keyword>
<dbReference type="PROSITE" id="PS50041">
    <property type="entry name" value="C_TYPE_LECTIN_2"/>
    <property type="match status" value="1"/>
</dbReference>
<organism evidence="2 3">
    <name type="scientific">Romanomermis culicivorax</name>
    <name type="common">Nematode worm</name>
    <dbReference type="NCBI Taxonomy" id="13658"/>
    <lineage>
        <taxon>Eukaryota</taxon>
        <taxon>Metazoa</taxon>
        <taxon>Ecdysozoa</taxon>
        <taxon>Nematoda</taxon>
        <taxon>Enoplea</taxon>
        <taxon>Dorylaimia</taxon>
        <taxon>Mermithida</taxon>
        <taxon>Mermithoidea</taxon>
        <taxon>Mermithidae</taxon>
        <taxon>Romanomermis</taxon>
    </lineage>
</organism>
<dbReference type="Proteomes" id="UP000887565">
    <property type="component" value="Unplaced"/>
</dbReference>
<evidence type="ECO:0000313" key="2">
    <source>
        <dbReference type="Proteomes" id="UP000887565"/>
    </source>
</evidence>
<dbReference type="AlphaFoldDB" id="A0A915IBH4"/>
<feature type="domain" description="C-type lectin" evidence="1">
    <location>
        <begin position="4"/>
        <end position="82"/>
    </location>
</feature>
<protein>
    <submittedName>
        <fullName evidence="3">C-type lectin domain-containing protein</fullName>
    </submittedName>
</protein>